<gene>
    <name evidence="7" type="ORF">B0I36DRAFT_282017</name>
</gene>
<keyword evidence="8" id="KW-1185">Reference proteome</keyword>
<evidence type="ECO:0000256" key="6">
    <source>
        <dbReference type="RuleBase" id="RU363053"/>
    </source>
</evidence>
<evidence type="ECO:0000256" key="4">
    <source>
        <dbReference type="ARBA" id="ARBA00022989"/>
    </source>
</evidence>
<dbReference type="RefSeq" id="XP_046019275.1">
    <property type="nucleotide sequence ID" value="XM_046151501.1"/>
</dbReference>
<keyword evidence="5 6" id="KW-0472">Membrane</keyword>
<evidence type="ECO:0000256" key="3">
    <source>
        <dbReference type="ARBA" id="ARBA00022692"/>
    </source>
</evidence>
<keyword evidence="3 6" id="KW-0812">Transmembrane</keyword>
<evidence type="ECO:0000313" key="7">
    <source>
        <dbReference type="EMBL" id="KAH7041220.1"/>
    </source>
</evidence>
<organism evidence="7 8">
    <name type="scientific">Microdochium trichocladiopsis</name>
    <dbReference type="NCBI Taxonomy" id="1682393"/>
    <lineage>
        <taxon>Eukaryota</taxon>
        <taxon>Fungi</taxon>
        <taxon>Dikarya</taxon>
        <taxon>Ascomycota</taxon>
        <taxon>Pezizomycotina</taxon>
        <taxon>Sordariomycetes</taxon>
        <taxon>Xylariomycetidae</taxon>
        <taxon>Xylariales</taxon>
        <taxon>Microdochiaceae</taxon>
        <taxon>Microdochium</taxon>
    </lineage>
</organism>
<dbReference type="Pfam" id="PF04117">
    <property type="entry name" value="Mpv17_PMP22"/>
    <property type="match status" value="1"/>
</dbReference>
<reference evidence="7" key="1">
    <citation type="journal article" date="2021" name="Nat. Commun.">
        <title>Genetic determinants of endophytism in the Arabidopsis root mycobiome.</title>
        <authorList>
            <person name="Mesny F."/>
            <person name="Miyauchi S."/>
            <person name="Thiergart T."/>
            <person name="Pickel B."/>
            <person name="Atanasova L."/>
            <person name="Karlsson M."/>
            <person name="Huettel B."/>
            <person name="Barry K.W."/>
            <person name="Haridas S."/>
            <person name="Chen C."/>
            <person name="Bauer D."/>
            <person name="Andreopoulos W."/>
            <person name="Pangilinan J."/>
            <person name="LaButti K."/>
            <person name="Riley R."/>
            <person name="Lipzen A."/>
            <person name="Clum A."/>
            <person name="Drula E."/>
            <person name="Henrissat B."/>
            <person name="Kohler A."/>
            <person name="Grigoriev I.V."/>
            <person name="Martin F.M."/>
            <person name="Hacquard S."/>
        </authorList>
    </citation>
    <scope>NUCLEOTIDE SEQUENCE</scope>
    <source>
        <strain evidence="7">MPI-CAGE-CH-0230</strain>
    </source>
</reference>
<feature type="transmembrane region" description="Helical" evidence="6">
    <location>
        <begin position="98"/>
        <end position="120"/>
    </location>
</feature>
<name>A0A9P9BX50_9PEZI</name>
<dbReference type="GO" id="GO:0005778">
    <property type="term" value="C:peroxisomal membrane"/>
    <property type="evidence" value="ECO:0007669"/>
    <property type="project" value="TreeGrafter"/>
</dbReference>
<dbReference type="PANTHER" id="PTHR11266:SF80">
    <property type="entry name" value="PEROXISOMAL MEMBRANE PROTEIN 2"/>
    <property type="match status" value="1"/>
</dbReference>
<dbReference type="PANTHER" id="PTHR11266">
    <property type="entry name" value="PEROXISOMAL MEMBRANE PROTEIN 2, PXMP2 MPV17"/>
    <property type="match status" value="1"/>
</dbReference>
<dbReference type="AlphaFoldDB" id="A0A9P9BX50"/>
<dbReference type="EMBL" id="JAGTJQ010000001">
    <property type="protein sequence ID" value="KAH7041220.1"/>
    <property type="molecule type" value="Genomic_DNA"/>
</dbReference>
<evidence type="ECO:0000256" key="1">
    <source>
        <dbReference type="ARBA" id="ARBA00004141"/>
    </source>
</evidence>
<dbReference type="GeneID" id="70181047"/>
<protein>
    <recommendedName>
        <fullName evidence="9">Mpv17/PMP22 family protein</fullName>
    </recommendedName>
</protein>
<dbReference type="OrthoDB" id="10267969at2759"/>
<keyword evidence="4 6" id="KW-1133">Transmembrane helix</keyword>
<evidence type="ECO:0000256" key="5">
    <source>
        <dbReference type="ARBA" id="ARBA00023136"/>
    </source>
</evidence>
<feature type="transmembrane region" description="Helical" evidence="6">
    <location>
        <begin position="166"/>
        <end position="184"/>
    </location>
</feature>
<feature type="transmembrane region" description="Helical" evidence="6">
    <location>
        <begin position="55"/>
        <end position="77"/>
    </location>
</feature>
<evidence type="ECO:0000313" key="8">
    <source>
        <dbReference type="Proteomes" id="UP000756346"/>
    </source>
</evidence>
<evidence type="ECO:0000256" key="2">
    <source>
        <dbReference type="ARBA" id="ARBA00006824"/>
    </source>
</evidence>
<comment type="subcellular location">
    <subcellularLocation>
        <location evidence="1">Membrane</location>
        <topology evidence="1">Multi-pass membrane protein</topology>
    </subcellularLocation>
</comment>
<accession>A0A9P9BX50</accession>
<comment type="caution">
    <text evidence="7">The sequence shown here is derived from an EMBL/GenBank/DDBJ whole genome shotgun (WGS) entry which is preliminary data.</text>
</comment>
<dbReference type="Proteomes" id="UP000756346">
    <property type="component" value="Unassembled WGS sequence"/>
</dbReference>
<sequence length="186" mass="20724">MPLHHNPMARATIAATLLGTTSNIIAQLLQAHNNSRESSSSSSTSTTSSSAKYSLDVIQIVRFAFVVFLTTPPNYLWQALLERLFPAKLNWTNTLTKWFIDCITLGALFNTLAFFILTGLLKNQPLSQIAHTVRTETMPLIVAGYRVWPFASIISFTVVPVEKRVVFLNFVGLLWGVYMSFVAARV</sequence>
<feature type="transmembrane region" description="Helical" evidence="6">
    <location>
        <begin position="140"/>
        <end position="159"/>
    </location>
</feature>
<comment type="similarity">
    <text evidence="2 6">Belongs to the peroxisomal membrane protein PXMP2/4 family.</text>
</comment>
<dbReference type="InterPro" id="IPR007248">
    <property type="entry name" value="Mpv17_PMP22"/>
</dbReference>
<evidence type="ECO:0008006" key="9">
    <source>
        <dbReference type="Google" id="ProtNLM"/>
    </source>
</evidence>
<proteinExistence type="inferred from homology"/>